<protein>
    <submittedName>
        <fullName evidence="3">Uncharacterized protein</fullName>
    </submittedName>
</protein>
<feature type="compositionally biased region" description="Basic and acidic residues" evidence="2">
    <location>
        <begin position="208"/>
        <end position="232"/>
    </location>
</feature>
<feature type="compositionally biased region" description="Basic and acidic residues" evidence="2">
    <location>
        <begin position="284"/>
        <end position="294"/>
    </location>
</feature>
<dbReference type="OMA" id="VTKREYE"/>
<dbReference type="InParanoid" id="M4BNN4"/>
<dbReference type="eggNOG" id="ENOG502S85D">
    <property type="taxonomic scope" value="Eukaryota"/>
</dbReference>
<name>M4BNN4_HYAAE</name>
<dbReference type="InterPro" id="IPR025066">
    <property type="entry name" value="CCDC174-like"/>
</dbReference>
<dbReference type="PANTHER" id="PTHR15885:SF1">
    <property type="entry name" value="COILED-COIL DOMAIN-CONTAINING PROTEIN 174"/>
    <property type="match status" value="1"/>
</dbReference>
<organism evidence="3 4">
    <name type="scientific">Hyaloperonospora arabidopsidis (strain Emoy2)</name>
    <name type="common">Downy mildew agent</name>
    <name type="synonym">Peronospora arabidopsidis</name>
    <dbReference type="NCBI Taxonomy" id="559515"/>
    <lineage>
        <taxon>Eukaryota</taxon>
        <taxon>Sar</taxon>
        <taxon>Stramenopiles</taxon>
        <taxon>Oomycota</taxon>
        <taxon>Peronosporomycetes</taxon>
        <taxon>Peronosporales</taxon>
        <taxon>Peronosporaceae</taxon>
        <taxon>Hyaloperonospora</taxon>
    </lineage>
</organism>
<dbReference type="AlphaFoldDB" id="M4BNN4"/>
<feature type="region of interest" description="Disordered" evidence="2">
    <location>
        <begin position="201"/>
        <end position="234"/>
    </location>
</feature>
<dbReference type="HOGENOM" id="CLU_835436_0_0_1"/>
<evidence type="ECO:0000313" key="3">
    <source>
        <dbReference type="EnsemblProtists" id="HpaP808022"/>
    </source>
</evidence>
<evidence type="ECO:0000256" key="2">
    <source>
        <dbReference type="SAM" id="MobiDB-lite"/>
    </source>
</evidence>
<feature type="region of interest" description="Disordered" evidence="2">
    <location>
        <begin position="72"/>
        <end position="96"/>
    </location>
</feature>
<reference evidence="4" key="1">
    <citation type="journal article" date="2010" name="Science">
        <title>Signatures of adaptation to obligate biotrophy in the Hyaloperonospora arabidopsidis genome.</title>
        <authorList>
            <person name="Baxter L."/>
            <person name="Tripathy S."/>
            <person name="Ishaque N."/>
            <person name="Boot N."/>
            <person name="Cabral A."/>
            <person name="Kemen E."/>
            <person name="Thines M."/>
            <person name="Ah-Fong A."/>
            <person name="Anderson R."/>
            <person name="Badejoko W."/>
            <person name="Bittner-Eddy P."/>
            <person name="Boore J.L."/>
            <person name="Chibucos M.C."/>
            <person name="Coates M."/>
            <person name="Dehal P."/>
            <person name="Delehaunty K."/>
            <person name="Dong S."/>
            <person name="Downton P."/>
            <person name="Dumas B."/>
            <person name="Fabro G."/>
            <person name="Fronick C."/>
            <person name="Fuerstenberg S.I."/>
            <person name="Fulton L."/>
            <person name="Gaulin E."/>
            <person name="Govers F."/>
            <person name="Hughes L."/>
            <person name="Humphray S."/>
            <person name="Jiang R.H."/>
            <person name="Judelson H."/>
            <person name="Kamoun S."/>
            <person name="Kyung K."/>
            <person name="Meijer H."/>
            <person name="Minx P."/>
            <person name="Morris P."/>
            <person name="Nelson J."/>
            <person name="Phuntumart V."/>
            <person name="Qutob D."/>
            <person name="Rehmany A."/>
            <person name="Rougon-Cardoso A."/>
            <person name="Ryden P."/>
            <person name="Torto-Alalibo T."/>
            <person name="Studholme D."/>
            <person name="Wang Y."/>
            <person name="Win J."/>
            <person name="Wood J."/>
            <person name="Clifton S.W."/>
            <person name="Rogers J."/>
            <person name="Van den Ackerveken G."/>
            <person name="Jones J.D."/>
            <person name="McDowell J.M."/>
            <person name="Beynon J."/>
            <person name="Tyler B.M."/>
        </authorList>
    </citation>
    <scope>NUCLEOTIDE SEQUENCE [LARGE SCALE GENOMIC DNA]</scope>
    <source>
        <strain evidence="4">Emoy2</strain>
    </source>
</reference>
<accession>M4BNN4</accession>
<sequence>MSLGFLTESALVPSKAKEIKVDAKSLVDLKAVVFQKEQERKRRLQEALTAKNDDHEDESFVGHRAIRFGKYSHLRSGNKRRKQSKEDKVGKKFHNSGVEARCQRDEELKAQEATPAEDDDAAWSKKSAEMLRKKAKIYEKIMSGECRDYLKGECLVDFEAKKSMVETVRTEETKLVEITDVFGRTKSVAVDSEEYRIFQKTQQQQYQSEERGDTMKRKSCGDGEGRNEEGRVDGGSYVVSQWDKRLNSSEKSHLMEVHEQATSAQLLAHSSSGVGHDRKTRKQLRLEHLRKQRSEAATPGESTALPDDAVDAAASEKASDFLNQLSAFM</sequence>
<reference evidence="3" key="2">
    <citation type="submission" date="2015-06" db="UniProtKB">
        <authorList>
            <consortium name="EnsemblProtists"/>
        </authorList>
    </citation>
    <scope>IDENTIFICATION</scope>
    <source>
        <strain evidence="3">Emoy2</strain>
    </source>
</reference>
<dbReference type="Proteomes" id="UP000011713">
    <property type="component" value="Unassembled WGS sequence"/>
</dbReference>
<evidence type="ECO:0000313" key="4">
    <source>
        <dbReference type="Proteomes" id="UP000011713"/>
    </source>
</evidence>
<proteinExistence type="predicted"/>
<feature type="region of interest" description="Disordered" evidence="2">
    <location>
        <begin position="267"/>
        <end position="310"/>
    </location>
</feature>
<dbReference type="PANTHER" id="PTHR15885">
    <property type="entry name" value="COILED-COIL DOMAIN-CONTAINING PROTEIN 174"/>
    <property type="match status" value="1"/>
</dbReference>
<feature type="compositionally biased region" description="Basic residues" evidence="2">
    <location>
        <begin position="72"/>
        <end position="83"/>
    </location>
</feature>
<dbReference type="GO" id="GO:0005634">
    <property type="term" value="C:nucleus"/>
    <property type="evidence" value="ECO:0007669"/>
    <property type="project" value="TreeGrafter"/>
</dbReference>
<dbReference type="EMBL" id="JH598462">
    <property type="status" value="NOT_ANNOTATED_CDS"/>
    <property type="molecule type" value="Genomic_DNA"/>
</dbReference>
<dbReference type="EnsemblProtists" id="HpaT808022">
    <property type="protein sequence ID" value="HpaP808022"/>
    <property type="gene ID" value="HpaG808022"/>
</dbReference>
<keyword evidence="4" id="KW-1185">Reference proteome</keyword>
<evidence type="ECO:0000256" key="1">
    <source>
        <dbReference type="ARBA" id="ARBA00023054"/>
    </source>
</evidence>
<dbReference type="VEuPathDB" id="FungiDB:HpaG808022"/>
<keyword evidence="1" id="KW-0175">Coiled coil</keyword>